<evidence type="ECO:0000256" key="10">
    <source>
        <dbReference type="SAM" id="SignalP"/>
    </source>
</evidence>
<dbReference type="Gene3D" id="3.40.50.1820">
    <property type="entry name" value="alpha/beta hydrolase"/>
    <property type="match status" value="1"/>
</dbReference>
<dbReference type="InterPro" id="IPR043595">
    <property type="entry name" value="FaeB/C/D"/>
</dbReference>
<accession>A0A1V8TAS9</accession>
<keyword evidence="7" id="KW-0119">Carbohydrate metabolism</keyword>
<evidence type="ECO:0000256" key="1">
    <source>
        <dbReference type="ARBA" id="ARBA00004613"/>
    </source>
</evidence>
<evidence type="ECO:0000256" key="4">
    <source>
        <dbReference type="ARBA" id="ARBA00022651"/>
    </source>
</evidence>
<dbReference type="STRING" id="1507870.A0A1V8TAS9"/>
<keyword evidence="12" id="KW-1185">Reference proteome</keyword>
<reference evidence="12" key="1">
    <citation type="submission" date="2017-03" db="EMBL/GenBank/DDBJ databases">
        <title>Genomes of endolithic fungi from Antarctica.</title>
        <authorList>
            <person name="Coleine C."/>
            <person name="Masonjones S."/>
            <person name="Stajich J.E."/>
        </authorList>
    </citation>
    <scope>NUCLEOTIDE SEQUENCE [LARGE SCALE GENOMIC DNA]</scope>
    <source>
        <strain evidence="12">CCFEE 5527</strain>
    </source>
</reference>
<keyword evidence="3" id="KW-0964">Secreted</keyword>
<keyword evidence="4" id="KW-0858">Xylan degradation</keyword>
<evidence type="ECO:0000256" key="9">
    <source>
        <dbReference type="ARBA" id="ARBA00034075"/>
    </source>
</evidence>
<evidence type="ECO:0000256" key="7">
    <source>
        <dbReference type="ARBA" id="ARBA00023277"/>
    </source>
</evidence>
<evidence type="ECO:0000256" key="2">
    <source>
        <dbReference type="ARBA" id="ARBA00013091"/>
    </source>
</evidence>
<dbReference type="AlphaFoldDB" id="A0A1V8TAS9"/>
<protein>
    <recommendedName>
        <fullName evidence="2">feruloyl esterase</fullName>
        <ecNumber evidence="2">3.1.1.73</ecNumber>
    </recommendedName>
</protein>
<dbReference type="PANTHER" id="PTHR38050">
    <property type="match status" value="1"/>
</dbReference>
<dbReference type="Proteomes" id="UP000192596">
    <property type="component" value="Unassembled WGS sequence"/>
</dbReference>
<feature type="chain" id="PRO_5012438497" description="feruloyl esterase" evidence="10">
    <location>
        <begin position="26"/>
        <end position="402"/>
    </location>
</feature>
<name>A0A1V8TAS9_9PEZI</name>
<dbReference type="EMBL" id="NAJO01000012">
    <property type="protein sequence ID" value="OQO08513.1"/>
    <property type="molecule type" value="Genomic_DNA"/>
</dbReference>
<evidence type="ECO:0000256" key="6">
    <source>
        <dbReference type="ARBA" id="ARBA00022801"/>
    </source>
</evidence>
<comment type="catalytic activity">
    <reaction evidence="9">
        <text>feruloyl-polysaccharide + H2O = ferulate + polysaccharide.</text>
        <dbReference type="EC" id="3.1.1.73"/>
    </reaction>
</comment>
<evidence type="ECO:0000313" key="11">
    <source>
        <dbReference type="EMBL" id="OQO08513.1"/>
    </source>
</evidence>
<dbReference type="InterPro" id="IPR029058">
    <property type="entry name" value="AB_hydrolase_fold"/>
</dbReference>
<keyword evidence="8" id="KW-0624">Polysaccharide degradation</keyword>
<comment type="subcellular location">
    <subcellularLocation>
        <location evidence="1">Secreted</location>
    </subcellularLocation>
</comment>
<dbReference type="OrthoDB" id="424610at2759"/>
<evidence type="ECO:0000313" key="12">
    <source>
        <dbReference type="Proteomes" id="UP000192596"/>
    </source>
</evidence>
<organism evidence="11 12">
    <name type="scientific">Cryoendolithus antarcticus</name>
    <dbReference type="NCBI Taxonomy" id="1507870"/>
    <lineage>
        <taxon>Eukaryota</taxon>
        <taxon>Fungi</taxon>
        <taxon>Dikarya</taxon>
        <taxon>Ascomycota</taxon>
        <taxon>Pezizomycotina</taxon>
        <taxon>Dothideomycetes</taxon>
        <taxon>Dothideomycetidae</taxon>
        <taxon>Cladosporiales</taxon>
        <taxon>Cladosporiaceae</taxon>
        <taxon>Cryoendolithus</taxon>
    </lineage>
</organism>
<keyword evidence="5 10" id="KW-0732">Signal</keyword>
<feature type="signal peptide" evidence="10">
    <location>
        <begin position="1"/>
        <end position="25"/>
    </location>
</feature>
<evidence type="ECO:0000256" key="8">
    <source>
        <dbReference type="ARBA" id="ARBA00023326"/>
    </source>
</evidence>
<keyword evidence="6" id="KW-0378">Hydrolase</keyword>
<dbReference type="SUPFAM" id="SSF53474">
    <property type="entry name" value="alpha/beta-Hydrolases"/>
    <property type="match status" value="1"/>
</dbReference>
<dbReference type="EC" id="3.1.1.73" evidence="2"/>
<dbReference type="PANTHER" id="PTHR38050:SF2">
    <property type="entry name" value="FERULOYL ESTERASE C-RELATED"/>
    <property type="match status" value="1"/>
</dbReference>
<dbReference type="GO" id="GO:0045493">
    <property type="term" value="P:xylan catabolic process"/>
    <property type="evidence" value="ECO:0007669"/>
    <property type="project" value="UniProtKB-KW"/>
</dbReference>
<gene>
    <name evidence="11" type="ORF">B0A48_06383</name>
</gene>
<proteinExistence type="predicted"/>
<dbReference type="InParanoid" id="A0A1V8TAS9"/>
<evidence type="ECO:0000256" key="3">
    <source>
        <dbReference type="ARBA" id="ARBA00022525"/>
    </source>
</evidence>
<sequence>MNHGFPPFKLLPWLILCCLNAFSSAARSKNCIGELGAVPGIPSGFTLGGQGSGNRVVFPDASGTVFYGSRTGLLHIHKNYNQSIARGLIISFHDRGESGMQQEALFKLSDPAINPDMLVIYPDGIENEWQGDPAATTDDLTLAVNAITYAKSNFCIDTERIYATGMGNGGGFGNNILACDPASKQLAAVAGVSGAYYSQKSYRDKLECMPSLQRFIANWAGWNCASGTIQLSSLFNGSVTKTAFGAGDAAGLTTHYKIDGMASSWPSVANGNYLDAAPVIMDFFNSVVDAVWQGRRSQPCIELDFIEHLLQKHQLDEDWLFDYVSSPNIFELRKQRCHNLDQDQLREHFNVFEFRKYIDHSIVQDHLPDHYVLKIQLQLLLFSTGSNRHLPHRRWPKLHFQR</sequence>
<dbReference type="GO" id="GO:0005576">
    <property type="term" value="C:extracellular region"/>
    <property type="evidence" value="ECO:0007669"/>
    <property type="project" value="UniProtKB-SubCell"/>
</dbReference>
<evidence type="ECO:0000256" key="5">
    <source>
        <dbReference type="ARBA" id="ARBA00022729"/>
    </source>
</evidence>
<comment type="caution">
    <text evidence="11">The sequence shown here is derived from an EMBL/GenBank/DDBJ whole genome shotgun (WGS) entry which is preliminary data.</text>
</comment>
<dbReference type="GO" id="GO:0030600">
    <property type="term" value="F:feruloyl esterase activity"/>
    <property type="evidence" value="ECO:0007669"/>
    <property type="project" value="UniProtKB-EC"/>
</dbReference>